<gene>
    <name evidence="3" type="ORF">HMPREF0409_00463</name>
</gene>
<keyword evidence="1" id="KW-0175">Coiled coil</keyword>
<reference evidence="3 4" key="1">
    <citation type="submission" date="2012-07" db="EMBL/GenBank/DDBJ databases">
        <title>The Genome Sequence of Fusobacterium sp. 4_8.</title>
        <authorList>
            <consortium name="The Broad Institute Genome Sequencing Platform"/>
            <person name="Earl A."/>
            <person name="Ward D."/>
            <person name="Feldgarden M."/>
            <person name="Gevers D."/>
            <person name="Sibley C.D."/>
            <person name="White A.P."/>
            <person name="Crowley S."/>
            <person name="Surette M."/>
            <person name="Strauss J.C."/>
            <person name="Ambrose C.E."/>
            <person name="Allen-Vercoe E."/>
            <person name="Walker B."/>
            <person name="Young S.K."/>
            <person name="Zeng Q."/>
            <person name="Gargeya S."/>
            <person name="Fitzgerald M."/>
            <person name="Haas B."/>
            <person name="Abouelleil A."/>
            <person name="Alvarado L."/>
            <person name="Arachchi H.M."/>
            <person name="Berlin A.M."/>
            <person name="Chapman S.B."/>
            <person name="Goldberg J."/>
            <person name="Griggs A."/>
            <person name="Gujja S."/>
            <person name="Hansen M."/>
            <person name="Howarth C."/>
            <person name="Imamovic A."/>
            <person name="Larimer J."/>
            <person name="McCowen C."/>
            <person name="Montmayeur A."/>
            <person name="Murphy C."/>
            <person name="Neiman D."/>
            <person name="Pearson M."/>
            <person name="Priest M."/>
            <person name="Roberts A."/>
            <person name="Saif S."/>
            <person name="Shea T."/>
            <person name="Sisk P."/>
            <person name="Sykes S."/>
            <person name="Wortman J."/>
            <person name="Nusbaum C."/>
            <person name="Birren B."/>
        </authorList>
    </citation>
    <scope>NUCLEOTIDE SEQUENCE [LARGE SCALE GENOMIC DNA]</scope>
    <source>
        <strain evidence="3 4">4_8</strain>
    </source>
</reference>
<dbReference type="GO" id="GO:0005524">
    <property type="term" value="F:ATP binding"/>
    <property type="evidence" value="ECO:0007669"/>
    <property type="project" value="InterPro"/>
</dbReference>
<evidence type="ECO:0000256" key="1">
    <source>
        <dbReference type="SAM" id="Coils"/>
    </source>
</evidence>
<evidence type="ECO:0000313" key="3">
    <source>
        <dbReference type="EMBL" id="AGM23715.1"/>
    </source>
</evidence>
<dbReference type="SUPFAM" id="SSF52540">
    <property type="entry name" value="P-loop containing nucleoside triphosphate hydrolases"/>
    <property type="match status" value="2"/>
</dbReference>
<dbReference type="GO" id="GO:0003677">
    <property type="term" value="F:DNA binding"/>
    <property type="evidence" value="ECO:0007669"/>
    <property type="project" value="InterPro"/>
</dbReference>
<dbReference type="Pfam" id="PF04851">
    <property type="entry name" value="ResIII"/>
    <property type="match status" value="1"/>
</dbReference>
<dbReference type="RefSeq" id="WP_008798248.1">
    <property type="nucleotide sequence ID" value="NC_021281.1"/>
</dbReference>
<dbReference type="Gene3D" id="3.40.50.300">
    <property type="entry name" value="P-loop containing nucleotide triphosphate hydrolases"/>
    <property type="match status" value="1"/>
</dbReference>
<dbReference type="HOGENOM" id="CLU_011799_0_0_0"/>
<dbReference type="EMBL" id="CP003723">
    <property type="protein sequence ID" value="AGM23715.1"/>
    <property type="molecule type" value="Genomic_DNA"/>
</dbReference>
<dbReference type="KEGG" id="fus:HMPREF0409_00463"/>
<dbReference type="SMART" id="SM00487">
    <property type="entry name" value="DEXDc"/>
    <property type="match status" value="1"/>
</dbReference>
<dbReference type="GO" id="GO:0015668">
    <property type="term" value="F:type III site-specific deoxyribonuclease activity"/>
    <property type="evidence" value="ECO:0007669"/>
    <property type="project" value="InterPro"/>
</dbReference>
<proteinExistence type="predicted"/>
<dbReference type="Proteomes" id="UP000014361">
    <property type="component" value="Chromosome"/>
</dbReference>
<feature type="coiled-coil region" evidence="1">
    <location>
        <begin position="432"/>
        <end position="459"/>
    </location>
</feature>
<dbReference type="InterPro" id="IPR045572">
    <property type="entry name" value="RE_endonuc_C"/>
</dbReference>
<organism evidence="3 4">
    <name type="scientific">Fusobacterium animalis 4_8</name>
    <dbReference type="NCBI Taxonomy" id="469607"/>
    <lineage>
        <taxon>Bacteria</taxon>
        <taxon>Fusobacteriati</taxon>
        <taxon>Fusobacteriota</taxon>
        <taxon>Fusobacteriia</taxon>
        <taxon>Fusobacteriales</taxon>
        <taxon>Fusobacteriaceae</taxon>
        <taxon>Fusobacterium</taxon>
    </lineage>
</organism>
<dbReference type="PANTHER" id="PTHR47396">
    <property type="entry name" value="TYPE I RESTRICTION ENZYME ECOKI R PROTEIN"/>
    <property type="match status" value="1"/>
</dbReference>
<dbReference type="InterPro" id="IPR006935">
    <property type="entry name" value="Helicase/UvrB_N"/>
</dbReference>
<dbReference type="REBASE" id="64937">
    <property type="entry name" value="Fsp48ORF464P"/>
</dbReference>
<dbReference type="Pfam" id="PF19778">
    <property type="entry name" value="RE_endonuc"/>
    <property type="match status" value="1"/>
</dbReference>
<dbReference type="InterPro" id="IPR050742">
    <property type="entry name" value="Helicase_Restrict-Modif_Enz"/>
</dbReference>
<evidence type="ECO:0000259" key="2">
    <source>
        <dbReference type="SMART" id="SM00487"/>
    </source>
</evidence>
<feature type="domain" description="Helicase ATP-binding" evidence="2">
    <location>
        <begin position="7"/>
        <end position="274"/>
    </location>
</feature>
<dbReference type="PANTHER" id="PTHR47396:SF1">
    <property type="entry name" value="ATP-DEPENDENT HELICASE IRC3-RELATED"/>
    <property type="match status" value="1"/>
</dbReference>
<evidence type="ECO:0000313" key="4">
    <source>
        <dbReference type="Proteomes" id="UP000014361"/>
    </source>
</evidence>
<accession>R9RE02</accession>
<dbReference type="AlphaFoldDB" id="R9RE02"/>
<dbReference type="InterPro" id="IPR027417">
    <property type="entry name" value="P-loop_NTPase"/>
</dbReference>
<dbReference type="PATRIC" id="fig|469607.3.peg.1274"/>
<dbReference type="InterPro" id="IPR014001">
    <property type="entry name" value="Helicase_ATP-bd"/>
</dbReference>
<sequence length="1024" mass="120061">MADKIIFQFEELDYQKKAIDSVIKLFNGFEREKKGMYGETHRKASLLDPTRNKGNITESHLLRNLQKVQLENGLFTDNELANKNFTIEMETGTGKTYVYLRTILELYKEYGLKKFIVVVPSIPILKGVKKSIEQLREHFQEIEEIDITKYSFTYNSDKLNAMSYGFVESDDLSICIMNVQAFNKDSTRIRKEDEYQRILWNDIKNIRPIIIIDEPQKFEGQKKKKSSSLQAIDELEPLFILRYSATHKKLYNQIYKLDSYQAYKNNLVKKIKVKTINGLIPKDFPYIRYTRFSSELKAKIEIFSQDQGGVIRFKSFEVLGNNSLEELSGGLKQYKGMYIAENPHKEKPLKITTKNEDIFLKLGESNSEDLKDDEAIRIQIRLAIDNHFKKQFSILESNKKIKGLTLFFVDEVAKVRDSNSEDGRGKYLKIFDEEYEIIIKKYEKELEKYKEYFPNYQNVLQVREGYFAIDKKNNTVEIEGWDSSKDDEDIDIKTKAQEDIDRGIELILDKKDELISFKEPLAFIFSHSALREGWDNPNVFTICTLKKGSNDIAKKQEIGRGLRLPVDIYGNRCLDEDINELTIIVNDSYENFSSTLQADFNKNINVNEVTIDVLSKTLENIGIERELITPELVGELKEELVSNKIINSSNILNKDSDTLISNIEFKNQILKENEEKIKVEFKKLMVEKGSRRIEIKNGDNEPYVNKIRKFLKEEEFQTIYNNLYENLSKRTFYRCNIDSDEFISSCIEEINKYLESYTINKKIRITSSNAEYDDTEKFKLKKMSDKNIDIEISDSEENKNDFEIVEYIMYHTMLPRMAIFRIINGIEKRFALNNQDILESISQLILAKLTKTKAKNVAEYEVIEGYKLEKGEIFSLDNINEEDFSKEWKVFKANSRKSNAMNEYYKFDSEGEREFADSLEQNENILLFTKLKKGGFIIDTPYGNYSPDWAIIYKDLKNENKITLYFIVETKIKKEWENLTDIEQSKIKCAELHFKAISDFIKFDWVSSYENFKEKLNIKESTNV</sequence>
<dbReference type="CDD" id="cd18785">
    <property type="entry name" value="SF2_C"/>
    <property type="match status" value="1"/>
</dbReference>
<dbReference type="GO" id="GO:0005829">
    <property type="term" value="C:cytosol"/>
    <property type="evidence" value="ECO:0007669"/>
    <property type="project" value="TreeGrafter"/>
</dbReference>
<protein>
    <recommendedName>
        <fullName evidence="2">Helicase ATP-binding domain-containing protein</fullName>
    </recommendedName>
</protein>
<name>R9RE02_9FUSO</name>